<keyword evidence="4 6" id="KW-1133">Transmembrane helix</keyword>
<dbReference type="PANTHER" id="PTHR22911">
    <property type="entry name" value="ACYL-MALONYL CONDENSING ENZYME-RELATED"/>
    <property type="match status" value="1"/>
</dbReference>
<feature type="domain" description="EamA" evidence="7">
    <location>
        <begin position="10"/>
        <end position="142"/>
    </location>
</feature>
<comment type="similarity">
    <text evidence="2">Belongs to the drug/metabolite transporter (DMT) superfamily. 10 TMS drug/metabolite exporter (DME) (TC 2.A.7.3) family.</text>
</comment>
<feature type="transmembrane region" description="Helical" evidence="6">
    <location>
        <begin position="128"/>
        <end position="146"/>
    </location>
</feature>
<keyword evidence="9" id="KW-1185">Reference proteome</keyword>
<evidence type="ECO:0000256" key="5">
    <source>
        <dbReference type="ARBA" id="ARBA00023136"/>
    </source>
</evidence>
<dbReference type="RefSeq" id="WP_104068708.1">
    <property type="nucleotide sequence ID" value="NZ_PRDS01000001.1"/>
</dbReference>
<feature type="transmembrane region" description="Helical" evidence="6">
    <location>
        <begin position="209"/>
        <end position="231"/>
    </location>
</feature>
<organism evidence="8 9">
    <name type="scientific">Albidovulum inexpectatum</name>
    <dbReference type="NCBI Taxonomy" id="196587"/>
    <lineage>
        <taxon>Bacteria</taxon>
        <taxon>Pseudomonadati</taxon>
        <taxon>Pseudomonadota</taxon>
        <taxon>Alphaproteobacteria</taxon>
        <taxon>Rhodobacterales</taxon>
        <taxon>Paracoccaceae</taxon>
        <taxon>Albidovulum</taxon>
    </lineage>
</organism>
<evidence type="ECO:0000259" key="7">
    <source>
        <dbReference type="Pfam" id="PF00892"/>
    </source>
</evidence>
<evidence type="ECO:0000256" key="6">
    <source>
        <dbReference type="SAM" id="Phobius"/>
    </source>
</evidence>
<comment type="caution">
    <text evidence="8">The sequence shown here is derived from an EMBL/GenBank/DDBJ whole genome shotgun (WGS) entry which is preliminary data.</text>
</comment>
<keyword evidence="5 6" id="KW-0472">Membrane</keyword>
<reference evidence="8 9" key="1">
    <citation type="submission" date="2018-01" db="EMBL/GenBank/DDBJ databases">
        <title>Genomic Encyclopedia of Archaeal and Bacterial Type Strains, Phase II (KMG-II): from individual species to whole genera.</title>
        <authorList>
            <person name="Goeker M."/>
        </authorList>
    </citation>
    <scope>NUCLEOTIDE SEQUENCE [LARGE SCALE GENOMIC DNA]</scope>
    <source>
        <strain evidence="8 9">DSM 12048</strain>
    </source>
</reference>
<feature type="transmembrane region" description="Helical" evidence="6">
    <location>
        <begin position="12"/>
        <end position="32"/>
    </location>
</feature>
<dbReference type="InterPro" id="IPR000620">
    <property type="entry name" value="EamA_dom"/>
</dbReference>
<feature type="transmembrane region" description="Helical" evidence="6">
    <location>
        <begin position="182"/>
        <end position="203"/>
    </location>
</feature>
<feature type="transmembrane region" description="Helical" evidence="6">
    <location>
        <begin position="152"/>
        <end position="170"/>
    </location>
</feature>
<feature type="transmembrane region" description="Helical" evidence="6">
    <location>
        <begin position="38"/>
        <end position="59"/>
    </location>
</feature>
<dbReference type="Gene3D" id="1.10.3730.20">
    <property type="match status" value="1"/>
</dbReference>
<evidence type="ECO:0000256" key="4">
    <source>
        <dbReference type="ARBA" id="ARBA00022989"/>
    </source>
</evidence>
<evidence type="ECO:0000313" key="8">
    <source>
        <dbReference type="EMBL" id="PPB82115.1"/>
    </source>
</evidence>
<proteinExistence type="inferred from homology"/>
<feature type="transmembrane region" description="Helical" evidence="6">
    <location>
        <begin position="71"/>
        <end position="92"/>
    </location>
</feature>
<dbReference type="EMBL" id="PRDS01000001">
    <property type="protein sequence ID" value="PPB82115.1"/>
    <property type="molecule type" value="Genomic_DNA"/>
</dbReference>
<name>A0A2S5JLK0_9RHOB</name>
<dbReference type="GO" id="GO:0016020">
    <property type="term" value="C:membrane"/>
    <property type="evidence" value="ECO:0007669"/>
    <property type="project" value="UniProtKB-SubCell"/>
</dbReference>
<dbReference type="InterPro" id="IPR037185">
    <property type="entry name" value="EmrE-like"/>
</dbReference>
<feature type="transmembrane region" description="Helical" evidence="6">
    <location>
        <begin position="264"/>
        <end position="282"/>
    </location>
</feature>
<comment type="subcellular location">
    <subcellularLocation>
        <location evidence="1">Membrane</location>
        <topology evidence="1">Multi-pass membrane protein</topology>
    </subcellularLocation>
</comment>
<dbReference type="Pfam" id="PF00892">
    <property type="entry name" value="EamA"/>
    <property type="match status" value="2"/>
</dbReference>
<protein>
    <submittedName>
        <fullName evidence="8">S-adenosylmethionine uptake transporter</fullName>
    </submittedName>
</protein>
<dbReference type="PANTHER" id="PTHR22911:SF6">
    <property type="entry name" value="SOLUTE CARRIER FAMILY 35 MEMBER G1"/>
    <property type="match status" value="1"/>
</dbReference>
<feature type="domain" description="EamA" evidence="7">
    <location>
        <begin position="152"/>
        <end position="280"/>
    </location>
</feature>
<evidence type="ECO:0000313" key="9">
    <source>
        <dbReference type="Proteomes" id="UP000239736"/>
    </source>
</evidence>
<dbReference type="OrthoDB" id="7818056at2"/>
<feature type="transmembrane region" description="Helical" evidence="6">
    <location>
        <begin position="238"/>
        <end position="258"/>
    </location>
</feature>
<sequence length="323" mass="34504">MAEIATNNVRGAVTALIAMGIFATHDVVVKVLGEHYSAIQIVFFAALLSFPIVSVILLADARASSLKPRHPGWVILRTACTVVTGVSAFYAFSTLPLAQVYVILFSAPLLITILAIPILGEQVGIRRTLAVIAGLIGVLVVMRPGQSELSPGHAAALLAAFCGALASVIVRRIGKDERPVVLLLFPMVGNVIAMGMALPFVYRPMPIEHLGLLAVIAVFGLTASFLIILAYRAGEAVVVAPMQYSQILWATVYGYLLFDEKLDTPTIIGAGIIIASGIYIVWREGRAGASANRPVLQTRSRAETISPRVSLLQRVLMPGSRDR</sequence>
<keyword evidence="3 6" id="KW-0812">Transmembrane</keyword>
<dbReference type="AlphaFoldDB" id="A0A2S5JLK0"/>
<dbReference type="SUPFAM" id="SSF103481">
    <property type="entry name" value="Multidrug resistance efflux transporter EmrE"/>
    <property type="match status" value="2"/>
</dbReference>
<accession>A0A2S5JLK0</accession>
<gene>
    <name evidence="8" type="ORF">LV82_00037</name>
</gene>
<feature type="transmembrane region" description="Helical" evidence="6">
    <location>
        <begin position="98"/>
        <end position="116"/>
    </location>
</feature>
<evidence type="ECO:0000256" key="3">
    <source>
        <dbReference type="ARBA" id="ARBA00022692"/>
    </source>
</evidence>
<evidence type="ECO:0000256" key="1">
    <source>
        <dbReference type="ARBA" id="ARBA00004141"/>
    </source>
</evidence>
<evidence type="ECO:0000256" key="2">
    <source>
        <dbReference type="ARBA" id="ARBA00009853"/>
    </source>
</evidence>
<dbReference type="Proteomes" id="UP000239736">
    <property type="component" value="Unassembled WGS sequence"/>
</dbReference>